<dbReference type="EMBL" id="JALBCA010000081">
    <property type="protein sequence ID" value="KAI2383940.1"/>
    <property type="molecule type" value="Genomic_DNA"/>
</dbReference>
<accession>A0ACB8UU56</accession>
<name>A0ACB8UU56_9EURO</name>
<organism evidence="1">
    <name type="scientific">Ophidiomyces ophidiicola</name>
    <dbReference type="NCBI Taxonomy" id="1387563"/>
    <lineage>
        <taxon>Eukaryota</taxon>
        <taxon>Fungi</taxon>
        <taxon>Dikarya</taxon>
        <taxon>Ascomycota</taxon>
        <taxon>Pezizomycotina</taxon>
        <taxon>Eurotiomycetes</taxon>
        <taxon>Eurotiomycetidae</taxon>
        <taxon>Onygenales</taxon>
        <taxon>Onygenaceae</taxon>
        <taxon>Ophidiomyces</taxon>
    </lineage>
</organism>
<comment type="caution">
    <text evidence="1">The sequence shown here is derived from an EMBL/GenBank/DDBJ whole genome shotgun (WGS) entry which is preliminary data.</text>
</comment>
<protein>
    <submittedName>
        <fullName evidence="1">Uncharacterized protein</fullName>
    </submittedName>
</protein>
<evidence type="ECO:0000313" key="1">
    <source>
        <dbReference type="EMBL" id="KAI2383940.1"/>
    </source>
</evidence>
<sequence length="600" mass="66621">MANTQESGYFNAHKIIVGVDYGTTFTGVAYVTTAKNDIDDIVVITSWPGTGRHSETVFKVPSRIAYPDENYKIQDIKWGFQVEPRMTSYSWTKLLLDKNGPAAEFDDETLALQAAVGMPVLRLPKNKDAVSVAGDFLKAIYKHTINILEKQISEKTLAVTPLEFWFTMPAIWSDEAQSATREAAMQAGFASRRGDQIFMITEPEAAALAALKRSASAGPLMCPKEGDGILICDCGGGTVDITTYRIIGVYPRLTFEELCTGTGAKCGSTTIDREFYKLMSKRFGDAFDRLPLKLKGPGSEFMNAFERIKQDFGYSTVGDEIYELPLDMSTEDALPKYFDEDERLVKISQQDVCNLFDPVVERVKALVLQQIGAANLDAAEDVINKIILVGGFGDSEYLRKALKQHFTATSDIQLIVPQYPQAAIVKGAVLRGLEGVRPTTRRCRRHYGFCYVAPFRKGVDDEAKATFCEFYGTKFGPPRMNWMIEKGEKVLENTCQRVELYRSSTVPFTKISTCLYSCSLDDAPQDPSHQRVNIVGNIVSDVSNISSPFIESKINQNGVRVYALHFEIEMHFGAKEGVLKFKTVVGGNVVGEAEIDFSKN</sequence>
<reference evidence="1" key="1">
    <citation type="journal article" date="2022" name="bioRxiv">
        <title>Population genetic analysis of Ophidiomyces ophidiicola, the causative agent of snake fungal disease, indicates recent introductions to the USA.</title>
        <authorList>
            <person name="Ladner J.T."/>
            <person name="Palmer J.M."/>
            <person name="Ettinger C.L."/>
            <person name="Stajich J.E."/>
            <person name="Farrell T.M."/>
            <person name="Glorioso B.M."/>
            <person name="Lawson B."/>
            <person name="Price S.J."/>
            <person name="Stengle A.G."/>
            <person name="Grear D.A."/>
            <person name="Lorch J.M."/>
        </authorList>
    </citation>
    <scope>NUCLEOTIDE SEQUENCE</scope>
    <source>
        <strain evidence="1">NWHC 24266-5</strain>
    </source>
</reference>
<proteinExistence type="predicted"/>
<gene>
    <name evidence="1" type="ORF">LOY88_004937</name>
</gene>